<organism evidence="1 2">
    <name type="scientific">Sphagnum jensenii</name>
    <dbReference type="NCBI Taxonomy" id="128206"/>
    <lineage>
        <taxon>Eukaryota</taxon>
        <taxon>Viridiplantae</taxon>
        <taxon>Streptophyta</taxon>
        <taxon>Embryophyta</taxon>
        <taxon>Bryophyta</taxon>
        <taxon>Sphagnophytina</taxon>
        <taxon>Sphagnopsida</taxon>
        <taxon>Sphagnales</taxon>
        <taxon>Sphagnaceae</taxon>
        <taxon>Sphagnum</taxon>
    </lineage>
</organism>
<name>A0ABP1C4C9_9BRYO</name>
<accession>A0ABP1C4C9</accession>
<gene>
    <name evidence="1" type="ORF">CSSPJE1EN2_LOCUS24649</name>
</gene>
<sequence length="299" mass="34423">MAMVVPLCRPSLYRQELAFKSFQADYKDSFQRPRTVIFASATEPKWKQKLAAADEHQERTRQATAQASWLSPFWSSGGSLHLYCVTSIVLCMGFWKLAQEEYRRKQDALRRQQSQGVGEIPSLNDLEYYSYLTEEGLITDCTRPDAKASVYAIFDQNKTLCYIGVSRQVYQSMRLHFARRPLECYYVKVHHVTRPSRALLESTREKWVSENGSIPAGNDNGEVQNIWENALDCTPLMTDEEKILHEDAATGPPKAKVLKNVARRIEKDLEALFKERNCSDKLRFDPKLKDKCLLDLKTV</sequence>
<dbReference type="Proteomes" id="UP001497522">
    <property type="component" value="Chromosome 9"/>
</dbReference>
<proteinExistence type="predicted"/>
<reference evidence="1" key="1">
    <citation type="submission" date="2024-03" db="EMBL/GenBank/DDBJ databases">
        <authorList>
            <consortium name="ELIXIR-Norway"/>
            <consortium name="Elixir Norway"/>
        </authorList>
    </citation>
    <scope>NUCLEOTIDE SEQUENCE</scope>
</reference>
<dbReference type="InterPro" id="IPR049578">
    <property type="entry name" value="CAXIP1-like_GIY-YIG_dom"/>
</dbReference>
<evidence type="ECO:0000313" key="1">
    <source>
        <dbReference type="EMBL" id="CAK9883398.1"/>
    </source>
</evidence>
<dbReference type="CDD" id="cd10450">
    <property type="entry name" value="GIY-YIG_AtGrxS16_like"/>
    <property type="match status" value="1"/>
</dbReference>
<evidence type="ECO:0008006" key="3">
    <source>
        <dbReference type="Google" id="ProtNLM"/>
    </source>
</evidence>
<keyword evidence="2" id="KW-1185">Reference proteome</keyword>
<evidence type="ECO:0000313" key="2">
    <source>
        <dbReference type="Proteomes" id="UP001497522"/>
    </source>
</evidence>
<protein>
    <recommendedName>
        <fullName evidence="3">GIY-YIG homing endonuclease</fullName>
    </recommendedName>
</protein>
<dbReference type="EMBL" id="OZ023710">
    <property type="protein sequence ID" value="CAK9883398.1"/>
    <property type="molecule type" value="Genomic_DNA"/>
</dbReference>